<comment type="similarity">
    <text evidence="6">Belongs to the ABC-4 integral membrane protein family.</text>
</comment>
<evidence type="ECO:0000256" key="3">
    <source>
        <dbReference type="ARBA" id="ARBA00022692"/>
    </source>
</evidence>
<evidence type="ECO:0000259" key="8">
    <source>
        <dbReference type="Pfam" id="PF02687"/>
    </source>
</evidence>
<evidence type="ECO:0000256" key="4">
    <source>
        <dbReference type="ARBA" id="ARBA00022989"/>
    </source>
</evidence>
<keyword evidence="3 7" id="KW-0812">Transmembrane</keyword>
<dbReference type="PANTHER" id="PTHR30572">
    <property type="entry name" value="MEMBRANE COMPONENT OF TRANSPORTER-RELATED"/>
    <property type="match status" value="1"/>
</dbReference>
<evidence type="ECO:0000313" key="10">
    <source>
        <dbReference type="EMBL" id="MFC5241573.1"/>
    </source>
</evidence>
<keyword evidence="11" id="KW-1185">Reference proteome</keyword>
<dbReference type="RefSeq" id="WP_344561833.1">
    <property type="nucleotide sequence ID" value="NZ_BAAATG010000023.1"/>
</dbReference>
<evidence type="ECO:0000256" key="5">
    <source>
        <dbReference type="ARBA" id="ARBA00023136"/>
    </source>
</evidence>
<comment type="subcellular location">
    <subcellularLocation>
        <location evidence="1">Cell membrane</location>
        <topology evidence="1">Multi-pass membrane protein</topology>
    </subcellularLocation>
</comment>
<evidence type="ECO:0000259" key="9">
    <source>
        <dbReference type="Pfam" id="PF12704"/>
    </source>
</evidence>
<name>A0ABW0DWH1_9ACTN</name>
<feature type="transmembrane region" description="Helical" evidence="7">
    <location>
        <begin position="818"/>
        <end position="838"/>
    </location>
</feature>
<keyword evidence="5 7" id="KW-0472">Membrane</keyword>
<evidence type="ECO:0000256" key="6">
    <source>
        <dbReference type="ARBA" id="ARBA00038076"/>
    </source>
</evidence>
<feature type="transmembrane region" description="Helical" evidence="7">
    <location>
        <begin position="778"/>
        <end position="798"/>
    </location>
</feature>
<evidence type="ECO:0000256" key="7">
    <source>
        <dbReference type="SAM" id="Phobius"/>
    </source>
</evidence>
<feature type="transmembrane region" description="Helical" evidence="7">
    <location>
        <begin position="265"/>
        <end position="291"/>
    </location>
</feature>
<feature type="transmembrane region" description="Helical" evidence="7">
    <location>
        <begin position="437"/>
        <end position="459"/>
    </location>
</feature>
<dbReference type="Pfam" id="PF12704">
    <property type="entry name" value="MacB_PCD"/>
    <property type="match status" value="2"/>
</dbReference>
<accession>A0ABW0DWH1</accession>
<feature type="domain" description="MacB-like periplasmic core" evidence="9">
    <location>
        <begin position="17"/>
        <end position="233"/>
    </location>
</feature>
<proteinExistence type="inferred from homology"/>
<evidence type="ECO:0000256" key="2">
    <source>
        <dbReference type="ARBA" id="ARBA00022475"/>
    </source>
</evidence>
<dbReference type="InterPro" id="IPR025857">
    <property type="entry name" value="MacB_PCD"/>
</dbReference>
<dbReference type="InterPro" id="IPR050250">
    <property type="entry name" value="Macrolide_Exporter_MacB"/>
</dbReference>
<dbReference type="Pfam" id="PF02687">
    <property type="entry name" value="FtsX"/>
    <property type="match status" value="2"/>
</dbReference>
<feature type="transmembrane region" description="Helical" evidence="7">
    <location>
        <begin position="493"/>
        <end position="516"/>
    </location>
</feature>
<feature type="transmembrane region" description="Helical" evidence="7">
    <location>
        <begin position="318"/>
        <end position="344"/>
    </location>
</feature>
<feature type="domain" description="ABC3 transporter permease C-terminal" evidence="8">
    <location>
        <begin position="270"/>
        <end position="390"/>
    </location>
</feature>
<keyword evidence="4 7" id="KW-1133">Transmembrane helix</keyword>
<gene>
    <name evidence="10" type="ORF">ACFPWV_16860</name>
</gene>
<feature type="transmembrane region" description="Helical" evidence="7">
    <location>
        <begin position="410"/>
        <end position="431"/>
    </location>
</feature>
<dbReference type="PANTHER" id="PTHR30572:SF4">
    <property type="entry name" value="ABC TRANSPORTER PERMEASE YTRF"/>
    <property type="match status" value="1"/>
</dbReference>
<feature type="domain" description="MacB-like periplasmic core" evidence="9">
    <location>
        <begin position="492"/>
        <end position="698"/>
    </location>
</feature>
<evidence type="ECO:0000313" key="11">
    <source>
        <dbReference type="Proteomes" id="UP001596035"/>
    </source>
</evidence>
<comment type="caution">
    <text evidence="10">The sequence shown here is derived from an EMBL/GenBank/DDBJ whole genome shotgun (WGS) entry which is preliminary data.</text>
</comment>
<dbReference type="InterPro" id="IPR003838">
    <property type="entry name" value="ABC3_permease_C"/>
</dbReference>
<protein>
    <submittedName>
        <fullName evidence="10">FtsX-like permease family protein</fullName>
    </submittedName>
</protein>
<sequence>MLRATLRSFLAHKGRLLLSALAVVLSVAFVAGSLIFSDTVSRTFDRLFASTSADVTVAPPEDLESSVPTGAVRTVPASLAQELSRVDGVESARPDVEVDNVTVVDGDNESVGPTTGAPTLAVDWYVSERSVVELTSGRAPRGDGEAVLDADTADVKDVGIGDTLSVQAQPGTFRVEVVGIATFTTTNPGAALVFLDPEVAATRLLGSADRATSVSLDAAPGVTDAELKRRVTAALDDGGYEVRTADELAETAADELGGFLDVIKYVMLGFAGIAVLVGVFLIVNTFSMLIAQRTRELGLLRALGADRRQVRRSVLTEAVLLGLVGSTLGLAAGIGLAFGLIRLMGVFGMNLKTTEMVVGWATPVTAYVVGVGVTFVAAYLPARRAAGVSPMAALADAETAGVGRPLRTRAVVGSVIGALGAAALVGCVLAGETSSAASLLGLGVVLTLVATVIAGPLLVRPVIRVLGGAFPALFGPVGRMSQRNALRNPRRTGATAAALMVGLALVGGMSVASASMSRSFDEQIDRTLGADFVLQNANFMPFPQEVTDRVRDTEGVGLVVRQRFAPVAVRLPDGERVETTAAGYDDRADEVARVTYASGDTAAALADGNIAMDADFAEEHGVRMGSALPVEFPGGRSTELTVAALTDMEGGEGFGMRGGLVFGIATVEEYVPGGQDSALYVNAAAGTGVDELRDRLETTLEPYPQVQARDQADYKELVHDQIAVLLYLVYALLGLAIVIAVLGVVNTLALSVVERTREIGLLRAIGLARRQLRRMIRLESVVIAVFGAVLGLGLGLVWGLCVQQVLALQGMTALAVPWGTIVAVVIGSAVVGIAAALLPALRASRMNVLEAIAHE</sequence>
<evidence type="ECO:0000256" key="1">
    <source>
        <dbReference type="ARBA" id="ARBA00004651"/>
    </source>
</evidence>
<feature type="transmembrane region" description="Helical" evidence="7">
    <location>
        <begin position="724"/>
        <end position="753"/>
    </location>
</feature>
<organism evidence="10 11">
    <name type="scientific">Streptomyces atrovirens</name>
    <dbReference type="NCBI Taxonomy" id="285556"/>
    <lineage>
        <taxon>Bacteria</taxon>
        <taxon>Bacillati</taxon>
        <taxon>Actinomycetota</taxon>
        <taxon>Actinomycetes</taxon>
        <taxon>Kitasatosporales</taxon>
        <taxon>Streptomycetaceae</taxon>
        <taxon>Streptomyces</taxon>
    </lineage>
</organism>
<feature type="transmembrane region" description="Helical" evidence="7">
    <location>
        <begin position="364"/>
        <end position="382"/>
    </location>
</feature>
<keyword evidence="2" id="KW-1003">Cell membrane</keyword>
<feature type="domain" description="ABC3 transporter permease C-terminal" evidence="8">
    <location>
        <begin position="732"/>
        <end position="848"/>
    </location>
</feature>
<dbReference type="EMBL" id="JBHSKN010000016">
    <property type="protein sequence ID" value="MFC5241573.1"/>
    <property type="molecule type" value="Genomic_DNA"/>
</dbReference>
<dbReference type="Proteomes" id="UP001596035">
    <property type="component" value="Unassembled WGS sequence"/>
</dbReference>
<reference evidence="11" key="1">
    <citation type="journal article" date="2019" name="Int. J. Syst. Evol. Microbiol.">
        <title>The Global Catalogue of Microorganisms (GCM) 10K type strain sequencing project: providing services to taxonomists for standard genome sequencing and annotation.</title>
        <authorList>
            <consortium name="The Broad Institute Genomics Platform"/>
            <consortium name="The Broad Institute Genome Sequencing Center for Infectious Disease"/>
            <person name="Wu L."/>
            <person name="Ma J."/>
        </authorList>
    </citation>
    <scope>NUCLEOTIDE SEQUENCE [LARGE SCALE GENOMIC DNA]</scope>
    <source>
        <strain evidence="11">CGMCC 4.7131</strain>
    </source>
</reference>